<dbReference type="KEGG" id="xcw:J162_01150"/>
<evidence type="ECO:0000256" key="1">
    <source>
        <dbReference type="ARBA" id="ARBA00001946"/>
    </source>
</evidence>
<evidence type="ECO:0000256" key="23">
    <source>
        <dbReference type="PIRNR" id="PIRNR001563"/>
    </source>
</evidence>
<comment type="subunit">
    <text evidence="6">Monomer.</text>
</comment>
<dbReference type="InterPro" id="IPR036615">
    <property type="entry name" value="Mur_ligase_C_dom_sf"/>
</dbReference>
<dbReference type="PIRSF" id="PIRSF001563">
    <property type="entry name" value="Folylpolyglu_synth"/>
    <property type="match status" value="1"/>
</dbReference>
<feature type="domain" description="Mur ligase C-terminal" evidence="24">
    <location>
        <begin position="296"/>
        <end position="418"/>
    </location>
</feature>
<evidence type="ECO:0000256" key="8">
    <source>
        <dbReference type="ARBA" id="ARBA00013025"/>
    </source>
</evidence>
<dbReference type="NCBIfam" id="TIGR01499">
    <property type="entry name" value="folC"/>
    <property type="match status" value="1"/>
</dbReference>
<comment type="catalytic activity">
    <reaction evidence="21">
        <text>(6R)-5,10-methylenetetrahydrofolyl-(gamma-L-Glu)(n) + L-glutamate + ATP = (6R)-5,10-methylenetetrahydrofolyl-(gamma-L-Glu)(n+1) + ADP + phosphate + H(+)</text>
        <dbReference type="Rhea" id="RHEA:51912"/>
        <dbReference type="Rhea" id="RHEA-COMP:13257"/>
        <dbReference type="Rhea" id="RHEA-COMP:13258"/>
        <dbReference type="ChEBI" id="CHEBI:15378"/>
        <dbReference type="ChEBI" id="CHEBI:29985"/>
        <dbReference type="ChEBI" id="CHEBI:30616"/>
        <dbReference type="ChEBI" id="CHEBI:43474"/>
        <dbReference type="ChEBI" id="CHEBI:136572"/>
        <dbReference type="ChEBI" id="CHEBI:456216"/>
        <dbReference type="EC" id="6.3.2.17"/>
    </reaction>
</comment>
<comment type="similarity">
    <text evidence="5 23">Belongs to the folylpolyglutamate synthase family.</text>
</comment>
<reference evidence="27" key="2">
    <citation type="submission" date="2020-01" db="EMBL/GenBank/DDBJ databases">
        <authorList>
            <person name="Richard D."/>
        </authorList>
    </citation>
    <scope>NUCLEOTIDE SEQUENCE</scope>
    <source>
        <strain evidence="27">JP541</strain>
    </source>
</reference>
<evidence type="ECO:0000256" key="19">
    <source>
        <dbReference type="ARBA" id="ARBA00047493"/>
    </source>
</evidence>
<dbReference type="Gene3D" id="3.90.190.20">
    <property type="entry name" value="Mur ligase, C-terminal domain"/>
    <property type="match status" value="1"/>
</dbReference>
<dbReference type="InterPro" id="IPR001645">
    <property type="entry name" value="Folylpolyglutamate_synth"/>
</dbReference>
<dbReference type="Proteomes" id="UP000653002">
    <property type="component" value="Unassembled WGS sequence"/>
</dbReference>
<keyword evidence="13 23" id="KW-0067">ATP-binding</keyword>
<dbReference type="GO" id="GO:0046656">
    <property type="term" value="P:folic acid biosynthetic process"/>
    <property type="evidence" value="ECO:0007669"/>
    <property type="project" value="UniProtKB-KW"/>
</dbReference>
<keyword evidence="14" id="KW-0460">Magnesium</keyword>
<name>A0A0U5FB80_XANCI</name>
<evidence type="ECO:0000256" key="22">
    <source>
        <dbReference type="ARBA" id="ARBA00049161"/>
    </source>
</evidence>
<comment type="catalytic activity">
    <reaction evidence="20">
        <text>10-formyltetrahydrofolyl-(gamma-L-Glu)(n) + L-glutamate + ATP = 10-formyltetrahydrofolyl-(gamma-L-Glu)(n+1) + ADP + phosphate + H(+)</text>
        <dbReference type="Rhea" id="RHEA:51904"/>
        <dbReference type="Rhea" id="RHEA-COMP:13088"/>
        <dbReference type="Rhea" id="RHEA-COMP:14300"/>
        <dbReference type="ChEBI" id="CHEBI:15378"/>
        <dbReference type="ChEBI" id="CHEBI:29985"/>
        <dbReference type="ChEBI" id="CHEBI:30616"/>
        <dbReference type="ChEBI" id="CHEBI:43474"/>
        <dbReference type="ChEBI" id="CHEBI:134413"/>
        <dbReference type="ChEBI" id="CHEBI:456216"/>
        <dbReference type="EC" id="6.3.2.17"/>
    </reaction>
</comment>
<evidence type="ECO:0000259" key="24">
    <source>
        <dbReference type="Pfam" id="PF02875"/>
    </source>
</evidence>
<dbReference type="KEGG" id="xcr:J163_01150"/>
<proteinExistence type="inferred from homology"/>
<evidence type="ECO:0000256" key="14">
    <source>
        <dbReference type="ARBA" id="ARBA00022842"/>
    </source>
</evidence>
<evidence type="ECO:0000256" key="21">
    <source>
        <dbReference type="ARBA" id="ARBA00049035"/>
    </source>
</evidence>
<evidence type="ECO:0000256" key="5">
    <source>
        <dbReference type="ARBA" id="ARBA00008276"/>
    </source>
</evidence>
<evidence type="ECO:0000256" key="16">
    <source>
        <dbReference type="ARBA" id="ARBA00030048"/>
    </source>
</evidence>
<gene>
    <name evidence="26" type="primary">folC</name>
    <name evidence="27" type="ORF">GUH15_18500</name>
    <name evidence="26" type="ORF">XAC3562_160066</name>
</gene>
<evidence type="ECO:0000259" key="25">
    <source>
        <dbReference type="Pfam" id="PF08245"/>
    </source>
</evidence>
<dbReference type="RefSeq" id="WP_011050661.1">
    <property type="nucleotide sequence ID" value="NZ_CAVLHM010000008.1"/>
</dbReference>
<accession>A0A0U5FB80</accession>
<dbReference type="InterPro" id="IPR004101">
    <property type="entry name" value="Mur_ligase_C"/>
</dbReference>
<dbReference type="EC" id="6.3.2.12" evidence="7"/>
<evidence type="ECO:0000256" key="11">
    <source>
        <dbReference type="ARBA" id="ARBA00022723"/>
    </source>
</evidence>
<comment type="function">
    <text evidence="2">Functions in two distinct reactions of the de novo folate biosynthetic pathway. Catalyzes the addition of a glutamate residue to dihydropteroate (7,8-dihydropteroate or H2Pte) to form dihydrofolate (7,8-dihydrofolate monoglutamate or H2Pte-Glu). Also catalyzes successive additions of L-glutamate to tetrahydrofolate or 10-formyltetrahydrofolate or 5,10-methylenetetrahydrofolate, leading to folylpolyglutamate derivatives.</text>
</comment>
<evidence type="ECO:0000313" key="28">
    <source>
        <dbReference type="Proteomes" id="UP000052230"/>
    </source>
</evidence>
<dbReference type="AlphaFoldDB" id="A0A0U5FB80"/>
<dbReference type="KEGG" id="xcf:J172_01145"/>
<dbReference type="GO" id="GO:0005737">
    <property type="term" value="C:cytoplasm"/>
    <property type="evidence" value="ECO:0007669"/>
    <property type="project" value="TreeGrafter"/>
</dbReference>
<dbReference type="PANTHER" id="PTHR11136:SF0">
    <property type="entry name" value="DIHYDROFOLATE SYNTHETASE-RELATED"/>
    <property type="match status" value="1"/>
</dbReference>
<dbReference type="GO" id="GO:0005524">
    <property type="term" value="F:ATP binding"/>
    <property type="evidence" value="ECO:0007669"/>
    <property type="project" value="UniProtKB-KW"/>
</dbReference>
<dbReference type="GO" id="GO:0046872">
    <property type="term" value="F:metal ion binding"/>
    <property type="evidence" value="ECO:0007669"/>
    <property type="project" value="UniProtKB-KW"/>
</dbReference>
<dbReference type="Proteomes" id="UP000052230">
    <property type="component" value="Unassembled WGS sequence"/>
</dbReference>
<dbReference type="GO" id="GO:0004326">
    <property type="term" value="F:tetrahydrofolylpolyglutamate synthase activity"/>
    <property type="evidence" value="ECO:0007669"/>
    <property type="project" value="UniProtKB-EC"/>
</dbReference>
<dbReference type="KEGG" id="xcm:J164_01150"/>
<evidence type="ECO:0000256" key="6">
    <source>
        <dbReference type="ARBA" id="ARBA00011245"/>
    </source>
</evidence>
<dbReference type="UniPathway" id="UPA00077">
    <property type="reaction ID" value="UER00157"/>
</dbReference>
<evidence type="ECO:0000256" key="13">
    <source>
        <dbReference type="ARBA" id="ARBA00022840"/>
    </source>
</evidence>
<evidence type="ECO:0000256" key="4">
    <source>
        <dbReference type="ARBA" id="ARBA00005150"/>
    </source>
</evidence>
<dbReference type="GeneID" id="66910212"/>
<dbReference type="PATRIC" id="fig|434928.28.peg.1150"/>
<dbReference type="EMBL" id="CCXZ01000068">
    <property type="protein sequence ID" value="CEG15006.1"/>
    <property type="molecule type" value="Genomic_DNA"/>
</dbReference>
<dbReference type="FunFam" id="3.40.1190.10:FF:000004">
    <property type="entry name" value="Dihydrofolate synthase/folylpolyglutamate synthase"/>
    <property type="match status" value="1"/>
</dbReference>
<dbReference type="InterPro" id="IPR036565">
    <property type="entry name" value="Mur-like_cat_sf"/>
</dbReference>
<dbReference type="SUPFAM" id="SSF53244">
    <property type="entry name" value="MurD-like peptide ligases, peptide-binding domain"/>
    <property type="match status" value="1"/>
</dbReference>
<keyword evidence="11" id="KW-0479">Metal-binding</keyword>
<comment type="catalytic activity">
    <reaction evidence="19">
        <text>(6S)-5,6,7,8-tetrahydrofolyl-(gamma-L-Glu)(n) + L-glutamate + ATP = (6S)-5,6,7,8-tetrahydrofolyl-(gamma-L-Glu)(n+1) + ADP + phosphate + H(+)</text>
        <dbReference type="Rhea" id="RHEA:10580"/>
        <dbReference type="Rhea" id="RHEA-COMP:14738"/>
        <dbReference type="Rhea" id="RHEA-COMP:14740"/>
        <dbReference type="ChEBI" id="CHEBI:15378"/>
        <dbReference type="ChEBI" id="CHEBI:29985"/>
        <dbReference type="ChEBI" id="CHEBI:30616"/>
        <dbReference type="ChEBI" id="CHEBI:43474"/>
        <dbReference type="ChEBI" id="CHEBI:141005"/>
        <dbReference type="ChEBI" id="CHEBI:456216"/>
        <dbReference type="EC" id="6.3.2.17"/>
    </reaction>
</comment>
<keyword evidence="12 23" id="KW-0547">Nucleotide-binding</keyword>
<dbReference type="KEGG" id="xcu:J159_01151"/>
<evidence type="ECO:0000256" key="20">
    <source>
        <dbReference type="ARBA" id="ARBA00047808"/>
    </source>
</evidence>
<dbReference type="GO" id="GO:0008841">
    <property type="term" value="F:dihydrofolate synthase activity"/>
    <property type="evidence" value="ECO:0007669"/>
    <property type="project" value="UniProtKB-EC"/>
</dbReference>
<keyword evidence="10 23" id="KW-0436">Ligase</keyword>
<evidence type="ECO:0000256" key="17">
    <source>
        <dbReference type="ARBA" id="ARBA00030592"/>
    </source>
</evidence>
<reference evidence="26 28" key="1">
    <citation type="submission" date="2014-09" db="EMBL/GenBank/DDBJ databases">
        <authorList>
            <person name="Regsiter A."/>
        </authorList>
    </citation>
    <scope>NUCLEOTIDE SEQUENCE [LARGE SCALE GENOMIC DNA]</scope>
</reference>
<evidence type="ECO:0000256" key="12">
    <source>
        <dbReference type="ARBA" id="ARBA00022741"/>
    </source>
</evidence>
<comment type="caution">
    <text evidence="26">The sequence shown here is derived from an EMBL/GenBank/DDBJ whole genome shotgun (WGS) entry which is preliminary data.</text>
</comment>
<evidence type="ECO:0000313" key="26">
    <source>
        <dbReference type="EMBL" id="CEG15006.1"/>
    </source>
</evidence>
<evidence type="ECO:0000256" key="7">
    <source>
        <dbReference type="ARBA" id="ARBA00013023"/>
    </source>
</evidence>
<dbReference type="Pfam" id="PF08245">
    <property type="entry name" value="Mur_ligase_M"/>
    <property type="match status" value="1"/>
</dbReference>
<keyword evidence="15" id="KW-0289">Folate biosynthesis</keyword>
<evidence type="ECO:0000256" key="10">
    <source>
        <dbReference type="ARBA" id="ARBA00022598"/>
    </source>
</evidence>
<evidence type="ECO:0000256" key="18">
    <source>
        <dbReference type="ARBA" id="ARBA00032510"/>
    </source>
</evidence>
<sequence length="432" mass="45410">MNATDSLSAWLAYIEQQHPSAIAMGLERVREVAVRLQIAAPAKHVIVVGGTNGKGSTVAFIEAIGRAAGWKVGAYTSPHLLRYNERVRIDGQEASDAQLVDAFAAVEAARGDTALTYFEFGTLAALWLFQQSALELAVLEIGLGGRLDAVNIVDSDVAVITTVDLDHTDWLGDDREAIGAEKAGIIRAWKPVVLGEIDPPSSVLRRAYQLGANAIRAGSDYFFEPIDTQHAESPQSDAPRWRWRDVAVTLELPMPALHAPVQLANAAAAIAALQALPVEVPDAAWAQGIGNAQVAGRLQRLEVDGVQVLLDVGHNPQAARALAAALDAQAHAGSTYAIYAALADKDVLGVVEAVAAQIDRWALAGLEGARGQSAQALQARLQGSAAAQAPCHRDVASAVRAVLDAASPGDRVLVFGSFHTVADALGALRSAR</sequence>
<comment type="cofactor">
    <cofactor evidence="1">
        <name>Mg(2+)</name>
        <dbReference type="ChEBI" id="CHEBI:18420"/>
    </cofactor>
</comment>
<comment type="catalytic activity">
    <reaction evidence="22">
        <text>7,8-dihydropteroate + L-glutamate + ATP = 7,8-dihydrofolate + ADP + phosphate + H(+)</text>
        <dbReference type="Rhea" id="RHEA:23584"/>
        <dbReference type="ChEBI" id="CHEBI:15378"/>
        <dbReference type="ChEBI" id="CHEBI:17839"/>
        <dbReference type="ChEBI" id="CHEBI:29985"/>
        <dbReference type="ChEBI" id="CHEBI:30616"/>
        <dbReference type="ChEBI" id="CHEBI:43474"/>
        <dbReference type="ChEBI" id="CHEBI:57451"/>
        <dbReference type="ChEBI" id="CHEBI:456216"/>
        <dbReference type="EC" id="6.3.2.12"/>
    </reaction>
</comment>
<dbReference type="InterPro" id="IPR013221">
    <property type="entry name" value="Mur_ligase_cen"/>
</dbReference>
<dbReference type="Pfam" id="PF02875">
    <property type="entry name" value="Mur_ligase_C"/>
    <property type="match status" value="1"/>
</dbReference>
<dbReference type="NCBIfam" id="NF008101">
    <property type="entry name" value="PRK10846.1"/>
    <property type="match status" value="1"/>
</dbReference>
<comment type="pathway">
    <text evidence="3">Cofactor biosynthesis; tetrahydrofolate biosynthesis; 7,8-dihydrofolate from 2-amino-4-hydroxy-6-hydroxymethyl-7,8-dihydropteridine diphosphate and 4-aminobenzoate: step 2/2.</text>
</comment>
<feature type="domain" description="Mur ligase central" evidence="25">
    <location>
        <begin position="48"/>
        <end position="272"/>
    </location>
</feature>
<dbReference type="SUPFAM" id="SSF53623">
    <property type="entry name" value="MurD-like peptide ligases, catalytic domain"/>
    <property type="match status" value="1"/>
</dbReference>
<protein>
    <recommendedName>
        <fullName evidence="9">Dihydrofolate synthase/folylpolyglutamate synthase</fullName>
        <ecNumber evidence="7">6.3.2.12</ecNumber>
        <ecNumber evidence="8">6.3.2.17</ecNumber>
    </recommendedName>
    <alternativeName>
        <fullName evidence="18">Folylpoly-gamma-glutamate synthetase-dihydrofolate synthetase</fullName>
    </alternativeName>
    <alternativeName>
        <fullName evidence="16">Folylpolyglutamate synthetase</fullName>
    </alternativeName>
    <alternativeName>
        <fullName evidence="17">Tetrahydrofolylpolyglutamate synthase</fullName>
    </alternativeName>
</protein>
<dbReference type="Gene3D" id="3.40.1190.10">
    <property type="entry name" value="Mur-like, catalytic domain"/>
    <property type="match status" value="1"/>
</dbReference>
<evidence type="ECO:0000256" key="15">
    <source>
        <dbReference type="ARBA" id="ARBA00022909"/>
    </source>
</evidence>
<evidence type="ECO:0000256" key="2">
    <source>
        <dbReference type="ARBA" id="ARBA00002714"/>
    </source>
</evidence>
<dbReference type="KEGG" id="xcn:J169_01150"/>
<evidence type="ECO:0000313" key="27">
    <source>
        <dbReference type="EMBL" id="MBD4338007.1"/>
    </source>
</evidence>
<dbReference type="OMA" id="NENYLVY"/>
<dbReference type="GO" id="GO:0046654">
    <property type="term" value="P:tetrahydrofolate biosynthetic process"/>
    <property type="evidence" value="ECO:0007669"/>
    <property type="project" value="UniProtKB-UniPathway"/>
</dbReference>
<comment type="pathway">
    <text evidence="4">Cofactor biosynthesis; tetrahydrofolylpolyglutamate biosynthesis.</text>
</comment>
<dbReference type="EMBL" id="JAABFR010001479">
    <property type="protein sequence ID" value="MBD4338007.1"/>
    <property type="molecule type" value="Genomic_DNA"/>
</dbReference>
<evidence type="ECO:0000256" key="9">
    <source>
        <dbReference type="ARBA" id="ARBA00019357"/>
    </source>
</evidence>
<evidence type="ECO:0000256" key="3">
    <source>
        <dbReference type="ARBA" id="ARBA00004799"/>
    </source>
</evidence>
<dbReference type="EC" id="6.3.2.17" evidence="8"/>
<dbReference type="PANTHER" id="PTHR11136">
    <property type="entry name" value="FOLYLPOLYGLUTAMATE SYNTHASE-RELATED"/>
    <property type="match status" value="1"/>
</dbReference>
<keyword evidence="28" id="KW-1185">Reference proteome</keyword>
<organism evidence="26 28">
    <name type="scientific">Xanthomonas citri pv. citri</name>
    <dbReference type="NCBI Taxonomy" id="611301"/>
    <lineage>
        <taxon>Bacteria</taxon>
        <taxon>Pseudomonadati</taxon>
        <taxon>Pseudomonadota</taxon>
        <taxon>Gammaproteobacteria</taxon>
        <taxon>Lysobacterales</taxon>
        <taxon>Lysobacteraceae</taxon>
        <taxon>Xanthomonas</taxon>
    </lineage>
</organism>